<keyword evidence="8" id="KW-0677">Repeat</keyword>
<protein>
    <recommendedName>
        <fullName evidence="5">Vinculin</fullName>
    </recommendedName>
</protein>
<dbReference type="GeneID" id="590672"/>
<dbReference type="RefSeq" id="XP_030848746.1">
    <property type="nucleotide sequence ID" value="XM_030992886.1"/>
</dbReference>
<evidence type="ECO:0000256" key="10">
    <source>
        <dbReference type="ARBA" id="ARBA00022949"/>
    </source>
</evidence>
<sequence length="1287" mass="139720">MPVFHTKTIEAILDPVAQQVSQLVILHEEAQDGNAMPDLSRPVMAVSAAVQNLVKVGRDTANSTDDKILKQEMPPAFQGVEQSATKLYEAAMMLKEDPYSSPARKMLIDGARGILSGTSDLLLCFDQSEVRKIVRVAKGVLEYLAVSEVVESMEDLVTFVKNLSPGMANLANKVTGRSKELTHTAHANGLVNHTENLKRTTPILVSSIKIFVTTLQKGGAGRDEAQQNRNFIIGRMSHDVNEIIRILQLTSADDDDWSMDDLTIMKKSLLNITNQMNMAQTWLANSNAEPGGLGEKAVRDILRDARRVADRLEGPQREHLLATINEIEVMMNELCALRAKGQGNSPRALQLAKQIAEKLGYLHQEVDFAVKDAVKSGVTRTAYTLAGKVEQAQKWLRNPAQDDKGVGRRAVAGIVAQGRKVAQNLSEPERGELLRLCDEVESLSQQITDLVNRGQGNSPQCLDAARRLAERLPSLQKMIENALAKEVAEVFMDTTTPLKELERAAKAPADDPNRQQTYTSKATIFLTHANKISDTAKLVAEAGASNDRPLVEELNNKAQEVKDLAPQVVAAGKVLLLNPGEQTAVSHFDELKREYMGKVETLTDLVDQAVDTVEFVKASEEAIKRDSEKVAQAIQQNDPNVIAAKASSIARRAQRVAVVASKEAANSEDPKFVQDVSRAANQLSGDIPPSVTAAKGVTLNPADRNAQDKWFTANKQLMKSVAAVRIPLTVEIPLEQSLPPPPPLPPMGAMEHSAVPQRGPSSFAPVQASSGYSTQSAPPVPPPPPGSAYSRQATPSYQLPYLEADQPTPLPPPSPQLYTSSLNGHSYHHDNQPESYSHPPAYFQDEKTPLHSSHPYHDPLISVTPMSDLRPQTCLPVASTSPHVQTLTSDPTLNGSTPNPPHPYHDPLTSVTPMSDLRPQTCHPVASTSPHLQTLTSDPTLNGSTPNPPHFVATSSIRLNPSPLHESGVTSSPLHDLSMTPVDLENGEQAAAPPPPPPPPPKASSDGQAGYQPLGTSRNFPLGHGSAPMRGHSAAHDPASQHKGPSFTIPQEVQSDVGDVRQALTVNQEPIMPPPPDMSRLQLEEAAPPRPPLPGDVPPPRPPPPEDTSLPLPEQGSHQPIMQAAYDLHVETEQWSSKDNDLIAAAKRMAQLMAAMSKHVSGEKTSKKELIEIAKKIAQASLEVVRLAGEIAAQCTDKRMKNNLLQVCERIPTISTQLKILSTVKAVMLGSQESEEDMEATEMLVGNAQNLMKAVKETVRAAKAASIKIRTDAGYKMRWVRQRPWYQ</sequence>
<dbReference type="PRINTS" id="PR00806">
    <property type="entry name" value="VINCULIN"/>
</dbReference>
<evidence type="ECO:0000256" key="3">
    <source>
        <dbReference type="ARBA" id="ARBA00004536"/>
    </source>
</evidence>
<evidence type="ECO:0000313" key="17">
    <source>
        <dbReference type="Proteomes" id="UP000007110"/>
    </source>
</evidence>
<keyword evidence="12" id="KW-0009">Actin-binding</keyword>
<feature type="compositionally biased region" description="Polar residues" evidence="15">
    <location>
        <begin position="926"/>
        <end position="945"/>
    </location>
</feature>
<keyword evidence="6" id="KW-1003">Cell membrane</keyword>
<keyword evidence="14" id="KW-0175">Coiled coil</keyword>
<dbReference type="InterPro" id="IPR036723">
    <property type="entry name" value="Alpha-catenin/vinculin-like_sf"/>
</dbReference>
<evidence type="ECO:0000256" key="1">
    <source>
        <dbReference type="ARBA" id="ARBA00004245"/>
    </source>
</evidence>
<dbReference type="InterPro" id="IPR006077">
    <property type="entry name" value="Vinculin/catenin"/>
</dbReference>
<keyword evidence="10" id="KW-0965">Cell junction</keyword>
<dbReference type="InterPro" id="IPR017997">
    <property type="entry name" value="Vinculin"/>
</dbReference>
<feature type="compositionally biased region" description="Polar residues" evidence="15">
    <location>
        <begin position="767"/>
        <end position="777"/>
    </location>
</feature>
<dbReference type="Pfam" id="PF01044">
    <property type="entry name" value="Vinculin"/>
    <property type="match status" value="2"/>
</dbReference>
<dbReference type="GO" id="GO:0051015">
    <property type="term" value="F:actin filament binding"/>
    <property type="evidence" value="ECO:0007669"/>
    <property type="project" value="InterPro"/>
</dbReference>
<feature type="compositionally biased region" description="Pro residues" evidence="15">
    <location>
        <begin position="1088"/>
        <end position="1106"/>
    </location>
</feature>
<dbReference type="CTD" id="7414"/>
<dbReference type="GO" id="GO:0005198">
    <property type="term" value="F:structural molecule activity"/>
    <property type="evidence" value="ECO:0007669"/>
    <property type="project" value="InterPro"/>
</dbReference>
<organism evidence="16 17">
    <name type="scientific">Strongylocentrotus purpuratus</name>
    <name type="common">Purple sea urchin</name>
    <dbReference type="NCBI Taxonomy" id="7668"/>
    <lineage>
        <taxon>Eukaryota</taxon>
        <taxon>Metazoa</taxon>
        <taxon>Echinodermata</taxon>
        <taxon>Eleutherozoa</taxon>
        <taxon>Echinozoa</taxon>
        <taxon>Echinoidea</taxon>
        <taxon>Euechinoidea</taxon>
        <taxon>Echinacea</taxon>
        <taxon>Camarodonta</taxon>
        <taxon>Echinidea</taxon>
        <taxon>Strongylocentrotidae</taxon>
        <taxon>Strongylocentrotus</taxon>
    </lineage>
</organism>
<evidence type="ECO:0000256" key="6">
    <source>
        <dbReference type="ARBA" id="ARBA00022475"/>
    </source>
</evidence>
<dbReference type="Gene3D" id="1.20.120.810">
    <property type="entry name" value="Vinculin, Vh2 four-helix bundle"/>
    <property type="match status" value="3"/>
</dbReference>
<keyword evidence="17" id="KW-1185">Reference proteome</keyword>
<evidence type="ECO:0000256" key="15">
    <source>
        <dbReference type="SAM" id="MobiDB-lite"/>
    </source>
</evidence>
<evidence type="ECO:0000256" key="7">
    <source>
        <dbReference type="ARBA" id="ARBA00022490"/>
    </source>
</evidence>
<evidence type="ECO:0000313" key="16">
    <source>
        <dbReference type="EnsemblMetazoa" id="XP_030848746"/>
    </source>
</evidence>
<dbReference type="GO" id="GO:0015629">
    <property type="term" value="C:actin cytoskeleton"/>
    <property type="evidence" value="ECO:0007669"/>
    <property type="project" value="InterPro"/>
</dbReference>
<dbReference type="GO" id="GO:0005912">
    <property type="term" value="C:adherens junction"/>
    <property type="evidence" value="ECO:0007669"/>
    <property type="project" value="UniProtKB-SubCell"/>
</dbReference>
<name>A0A7M7PCJ5_STRPU</name>
<dbReference type="GO" id="GO:0005886">
    <property type="term" value="C:plasma membrane"/>
    <property type="evidence" value="ECO:0007669"/>
    <property type="project" value="UniProtKB-SubCell"/>
</dbReference>
<keyword evidence="9" id="KW-0130">Cell adhesion</keyword>
<comment type="similarity">
    <text evidence="4">Belongs to the vinculin/alpha-catenin family.</text>
</comment>
<dbReference type="Gene3D" id="1.20.120.230">
    <property type="entry name" value="Alpha-catenin/vinculin-like"/>
    <property type="match status" value="2"/>
</dbReference>
<feature type="region of interest" description="Disordered" evidence="15">
    <location>
        <begin position="1066"/>
        <end position="1116"/>
    </location>
</feature>
<dbReference type="GO" id="GO:0007155">
    <property type="term" value="P:cell adhesion"/>
    <property type="evidence" value="ECO:0007669"/>
    <property type="project" value="UniProtKB-KW"/>
</dbReference>
<feature type="compositionally biased region" description="Polar residues" evidence="15">
    <location>
        <begin position="882"/>
        <end position="897"/>
    </location>
</feature>
<evidence type="ECO:0000256" key="9">
    <source>
        <dbReference type="ARBA" id="ARBA00022889"/>
    </source>
</evidence>
<evidence type="ECO:0000256" key="8">
    <source>
        <dbReference type="ARBA" id="ARBA00022737"/>
    </source>
</evidence>
<evidence type="ECO:0000256" key="13">
    <source>
        <dbReference type="ARBA" id="ARBA00023212"/>
    </source>
</evidence>
<feature type="region of interest" description="Disordered" evidence="15">
    <location>
        <begin position="882"/>
        <end position="902"/>
    </location>
</feature>
<dbReference type="Proteomes" id="UP000007110">
    <property type="component" value="Unassembled WGS sequence"/>
</dbReference>
<proteinExistence type="inferred from homology"/>
<keyword evidence="7" id="KW-0963">Cytoplasm</keyword>
<evidence type="ECO:0000256" key="4">
    <source>
        <dbReference type="ARBA" id="ARBA00008376"/>
    </source>
</evidence>
<dbReference type="EnsemblMetazoa" id="XM_030992886">
    <property type="protein sequence ID" value="XP_030848746"/>
    <property type="gene ID" value="LOC590672"/>
</dbReference>
<evidence type="ECO:0000256" key="11">
    <source>
        <dbReference type="ARBA" id="ARBA00023136"/>
    </source>
</evidence>
<feature type="coiled-coil region" evidence="14">
    <location>
        <begin position="433"/>
        <end position="485"/>
    </location>
</feature>
<feature type="compositionally biased region" description="Pro residues" evidence="15">
    <location>
        <begin position="992"/>
        <end position="1002"/>
    </location>
</feature>
<evidence type="ECO:0000256" key="5">
    <source>
        <dbReference type="ARBA" id="ARBA00014125"/>
    </source>
</evidence>
<keyword evidence="13" id="KW-0206">Cytoskeleton</keyword>
<reference evidence="16" key="2">
    <citation type="submission" date="2021-01" db="UniProtKB">
        <authorList>
            <consortium name="EnsemblMetazoa"/>
        </authorList>
    </citation>
    <scope>IDENTIFICATION</scope>
</reference>
<dbReference type="InterPro" id="IPR000633">
    <property type="entry name" value="Vinculin_CS"/>
</dbReference>
<reference evidence="17" key="1">
    <citation type="submission" date="2015-02" db="EMBL/GenBank/DDBJ databases">
        <title>Genome sequencing for Strongylocentrotus purpuratus.</title>
        <authorList>
            <person name="Murali S."/>
            <person name="Liu Y."/>
            <person name="Vee V."/>
            <person name="English A."/>
            <person name="Wang M."/>
            <person name="Skinner E."/>
            <person name="Han Y."/>
            <person name="Muzny D.M."/>
            <person name="Worley K.C."/>
            <person name="Gibbs R.A."/>
        </authorList>
    </citation>
    <scope>NUCLEOTIDE SEQUENCE</scope>
</reference>
<evidence type="ECO:0000256" key="12">
    <source>
        <dbReference type="ARBA" id="ARBA00023203"/>
    </source>
</evidence>
<dbReference type="SUPFAM" id="SSF47220">
    <property type="entry name" value="alpha-catenin/vinculin-like"/>
    <property type="match status" value="6"/>
</dbReference>
<feature type="region of interest" description="Disordered" evidence="15">
    <location>
        <begin position="734"/>
        <end position="854"/>
    </location>
</feature>
<accession>A0A7M7PCJ5</accession>
<evidence type="ECO:0000256" key="2">
    <source>
        <dbReference type="ARBA" id="ARBA00004413"/>
    </source>
</evidence>
<comment type="subcellular location">
    <subcellularLocation>
        <location evidence="3">Cell junction</location>
        <location evidence="3">Adherens junction</location>
    </subcellularLocation>
    <subcellularLocation>
        <location evidence="2">Cell membrane</location>
        <topology evidence="2">Peripheral membrane protein</topology>
        <orientation evidence="2">Cytoplasmic side</orientation>
    </subcellularLocation>
    <subcellularLocation>
        <location evidence="1">Cytoplasm</location>
        <location evidence="1">Cytoskeleton</location>
    </subcellularLocation>
</comment>
<dbReference type="PROSITE" id="PS00664">
    <property type="entry name" value="VINCULIN_2"/>
    <property type="match status" value="1"/>
</dbReference>
<keyword evidence="11" id="KW-0472">Membrane</keyword>
<evidence type="ECO:0000256" key="14">
    <source>
        <dbReference type="SAM" id="Coils"/>
    </source>
</evidence>
<feature type="region of interest" description="Disordered" evidence="15">
    <location>
        <begin position="923"/>
        <end position="1049"/>
    </location>
</feature>
<dbReference type="PANTHER" id="PTHR46180">
    <property type="entry name" value="VINCULIN"/>
    <property type="match status" value="1"/>
</dbReference>